<feature type="signal peptide" evidence="9">
    <location>
        <begin position="1"/>
        <end position="29"/>
    </location>
</feature>
<keyword evidence="5" id="KW-0574">Periplasm</keyword>
<gene>
    <name evidence="12" type="ORF">DF015_22625</name>
</gene>
<dbReference type="Pfam" id="PF00345">
    <property type="entry name" value="PapD_N"/>
    <property type="match status" value="1"/>
</dbReference>
<dbReference type="GO" id="GO:0030288">
    <property type="term" value="C:outer membrane-bounded periplasmic space"/>
    <property type="evidence" value="ECO:0007669"/>
    <property type="project" value="InterPro"/>
</dbReference>
<evidence type="ECO:0000256" key="5">
    <source>
        <dbReference type="ARBA" id="ARBA00022764"/>
    </source>
</evidence>
<dbReference type="InterPro" id="IPR008962">
    <property type="entry name" value="PapD-like_sf"/>
</dbReference>
<dbReference type="Gene3D" id="2.60.40.10">
    <property type="entry name" value="Immunoglobulins"/>
    <property type="match status" value="2"/>
</dbReference>
<accession>A0AB74D523</accession>
<reference evidence="12 13" key="1">
    <citation type="submission" date="2018-08" db="EMBL/GenBank/DDBJ databases">
        <title>Comparative analysis of Burkholderia isolates from Puerto Rico.</title>
        <authorList>
            <person name="Hall C."/>
            <person name="Sahl J."/>
            <person name="Wagner D."/>
        </authorList>
    </citation>
    <scope>NUCLEOTIDE SEQUENCE [LARGE SCALE GENOMIC DNA]</scope>
    <source>
        <strain evidence="12 13">Bp8964</strain>
    </source>
</reference>
<feature type="chain" id="PRO_5044502592" evidence="9">
    <location>
        <begin position="30"/>
        <end position="256"/>
    </location>
</feature>
<dbReference type="PANTHER" id="PTHR30251">
    <property type="entry name" value="PILUS ASSEMBLY CHAPERONE"/>
    <property type="match status" value="1"/>
</dbReference>
<protein>
    <submittedName>
        <fullName evidence="12">Molecular chaperone</fullName>
    </submittedName>
</protein>
<comment type="similarity">
    <text evidence="2 8">Belongs to the periplasmic pilus chaperone family.</text>
</comment>
<dbReference type="PRINTS" id="PR00969">
    <property type="entry name" value="CHAPERONPILI"/>
</dbReference>
<dbReference type="PANTHER" id="PTHR30251:SF2">
    <property type="entry name" value="FIMBRIAL CHAPERONE YADV-RELATED"/>
    <property type="match status" value="1"/>
</dbReference>
<dbReference type="InterPro" id="IPR050643">
    <property type="entry name" value="Periplasmic_pilus_chap"/>
</dbReference>
<evidence type="ECO:0000256" key="6">
    <source>
        <dbReference type="ARBA" id="ARBA00023186"/>
    </source>
</evidence>
<dbReference type="GO" id="GO:0071555">
    <property type="term" value="P:cell wall organization"/>
    <property type="evidence" value="ECO:0007669"/>
    <property type="project" value="InterPro"/>
</dbReference>
<dbReference type="SUPFAM" id="SSF49584">
    <property type="entry name" value="Periplasmic chaperone C-domain"/>
    <property type="match status" value="1"/>
</dbReference>
<dbReference type="PROSITE" id="PS00635">
    <property type="entry name" value="PILI_CHAPERONE"/>
    <property type="match status" value="1"/>
</dbReference>
<evidence type="ECO:0000256" key="1">
    <source>
        <dbReference type="ARBA" id="ARBA00004418"/>
    </source>
</evidence>
<dbReference type="InterPro" id="IPR016147">
    <property type="entry name" value="Pili_assmbl_chaperone_N"/>
</dbReference>
<dbReference type="Pfam" id="PF02753">
    <property type="entry name" value="PapD_C"/>
    <property type="match status" value="1"/>
</dbReference>
<proteinExistence type="inferred from homology"/>
<keyword evidence="4 9" id="KW-0732">Signal</keyword>
<comment type="caution">
    <text evidence="12">The sequence shown here is derived from an EMBL/GenBank/DDBJ whole genome shotgun (WGS) entry which is preliminary data.</text>
</comment>
<dbReference type="FunFam" id="2.60.40.10:FF:000458">
    <property type="entry name" value="Molecular chaperone FimC"/>
    <property type="match status" value="1"/>
</dbReference>
<dbReference type="InterPro" id="IPR013783">
    <property type="entry name" value="Ig-like_fold"/>
</dbReference>
<dbReference type="Proteomes" id="UP000273734">
    <property type="component" value="Unassembled WGS sequence"/>
</dbReference>
<evidence type="ECO:0000259" key="10">
    <source>
        <dbReference type="Pfam" id="PF00345"/>
    </source>
</evidence>
<keyword evidence="3" id="KW-1029">Fimbrium biogenesis</keyword>
<evidence type="ECO:0000313" key="12">
    <source>
        <dbReference type="EMBL" id="RQP74704.1"/>
    </source>
</evidence>
<evidence type="ECO:0000256" key="9">
    <source>
        <dbReference type="SAM" id="SignalP"/>
    </source>
</evidence>
<comment type="subcellular location">
    <subcellularLocation>
        <location evidence="1 8">Periplasm</location>
    </subcellularLocation>
</comment>
<organism evidence="12 13">
    <name type="scientific">Burkholderia ubonensis</name>
    <dbReference type="NCBI Taxonomy" id="101571"/>
    <lineage>
        <taxon>Bacteria</taxon>
        <taxon>Pseudomonadati</taxon>
        <taxon>Pseudomonadota</taxon>
        <taxon>Betaproteobacteria</taxon>
        <taxon>Burkholderiales</taxon>
        <taxon>Burkholderiaceae</taxon>
        <taxon>Burkholderia</taxon>
        <taxon>Burkholderia cepacia complex</taxon>
    </lineage>
</organism>
<name>A0AB74D523_9BURK</name>
<evidence type="ECO:0000256" key="3">
    <source>
        <dbReference type="ARBA" id="ARBA00022558"/>
    </source>
</evidence>
<keyword evidence="6 8" id="KW-0143">Chaperone</keyword>
<sequence length="256" mass="27473">MAPFSSSLFRRFSSCACILLACVAQQAAATVIVSGTRVVYPAGDREVTVKADNNGTQPALVQAWLDDGDVHSRPGTAKVPFVLMPPVFRIDPGKGQTVRIVYTGEPLPQDRESVFWLNVLDVPPRVEETSSTTALQLAFRSRIKLFFRPVGLDADGAVAAAKQLKWSLAAAPDGKGYALRATNPSPFNVVVLSARITHGGRTFELVDGAMVAPRQSHVFPLDAPLPALPPGTKLDYSTINDFGTGAPWESTVDDTR</sequence>
<keyword evidence="7" id="KW-0393">Immunoglobulin domain</keyword>
<feature type="domain" description="Pili assembly chaperone C-terminal" evidence="11">
    <location>
        <begin position="182"/>
        <end position="243"/>
    </location>
</feature>
<evidence type="ECO:0000256" key="2">
    <source>
        <dbReference type="ARBA" id="ARBA00007399"/>
    </source>
</evidence>
<dbReference type="EMBL" id="QTNY01000016">
    <property type="protein sequence ID" value="RQP74704.1"/>
    <property type="molecule type" value="Genomic_DNA"/>
</dbReference>
<evidence type="ECO:0000256" key="4">
    <source>
        <dbReference type="ARBA" id="ARBA00022729"/>
    </source>
</evidence>
<evidence type="ECO:0000259" key="11">
    <source>
        <dbReference type="Pfam" id="PF02753"/>
    </source>
</evidence>
<evidence type="ECO:0000313" key="13">
    <source>
        <dbReference type="Proteomes" id="UP000273734"/>
    </source>
</evidence>
<dbReference type="InterPro" id="IPR036316">
    <property type="entry name" value="Pili_assmbl_chap_C_dom_sf"/>
</dbReference>
<evidence type="ECO:0000256" key="8">
    <source>
        <dbReference type="RuleBase" id="RU003918"/>
    </source>
</evidence>
<dbReference type="InterPro" id="IPR018046">
    <property type="entry name" value="Pili_assmbl_chaperone_CS"/>
</dbReference>
<dbReference type="InterPro" id="IPR016148">
    <property type="entry name" value="Pili_assmbl_chaperone_C"/>
</dbReference>
<evidence type="ECO:0000256" key="7">
    <source>
        <dbReference type="ARBA" id="ARBA00023319"/>
    </source>
</evidence>
<feature type="domain" description="Pili assembly chaperone N-terminal" evidence="10">
    <location>
        <begin position="31"/>
        <end position="152"/>
    </location>
</feature>
<dbReference type="InterPro" id="IPR001829">
    <property type="entry name" value="Pili_assmbl_chaperone_bac"/>
</dbReference>
<dbReference type="AlphaFoldDB" id="A0AB74D523"/>
<dbReference type="SUPFAM" id="SSF49354">
    <property type="entry name" value="PapD-like"/>
    <property type="match status" value="1"/>
</dbReference>